<gene>
    <name evidence="6" type="ORF">GCM10011611_59550</name>
</gene>
<organism evidence="6 7">
    <name type="scientific">Aliidongia dinghuensis</name>
    <dbReference type="NCBI Taxonomy" id="1867774"/>
    <lineage>
        <taxon>Bacteria</taxon>
        <taxon>Pseudomonadati</taxon>
        <taxon>Pseudomonadota</taxon>
        <taxon>Alphaproteobacteria</taxon>
        <taxon>Rhodospirillales</taxon>
        <taxon>Dongiaceae</taxon>
        <taxon>Aliidongia</taxon>
    </lineage>
</organism>
<dbReference type="Gene3D" id="3.40.50.2300">
    <property type="match status" value="2"/>
</dbReference>
<dbReference type="PANTHER" id="PTHR30483:SF6">
    <property type="entry name" value="PERIPLASMIC BINDING PROTEIN OF ABC TRANSPORTER FOR NATURAL AMINO ACIDS"/>
    <property type="match status" value="1"/>
</dbReference>
<keyword evidence="2 4" id="KW-0732">Signal</keyword>
<dbReference type="InterPro" id="IPR028082">
    <property type="entry name" value="Peripla_BP_I"/>
</dbReference>
<feature type="chain" id="PRO_5035221303" evidence="4">
    <location>
        <begin position="22"/>
        <end position="375"/>
    </location>
</feature>
<reference evidence="6" key="1">
    <citation type="journal article" date="2014" name="Int. J. Syst. Evol. Microbiol.">
        <title>Complete genome sequence of Corynebacterium casei LMG S-19264T (=DSM 44701T), isolated from a smear-ripened cheese.</title>
        <authorList>
            <consortium name="US DOE Joint Genome Institute (JGI-PGF)"/>
            <person name="Walter F."/>
            <person name="Albersmeier A."/>
            <person name="Kalinowski J."/>
            <person name="Ruckert C."/>
        </authorList>
    </citation>
    <scope>NUCLEOTIDE SEQUENCE</scope>
    <source>
        <strain evidence="6">CGMCC 1.15725</strain>
    </source>
</reference>
<keyword evidence="3" id="KW-0813">Transport</keyword>
<evidence type="ECO:0000313" key="7">
    <source>
        <dbReference type="Proteomes" id="UP000646365"/>
    </source>
</evidence>
<evidence type="ECO:0000256" key="4">
    <source>
        <dbReference type="SAM" id="SignalP"/>
    </source>
</evidence>
<feature type="signal peptide" evidence="4">
    <location>
        <begin position="1"/>
        <end position="21"/>
    </location>
</feature>
<dbReference type="InterPro" id="IPR028081">
    <property type="entry name" value="Leu-bd"/>
</dbReference>
<evidence type="ECO:0000256" key="1">
    <source>
        <dbReference type="ARBA" id="ARBA00010062"/>
    </source>
</evidence>
<dbReference type="InterPro" id="IPR051010">
    <property type="entry name" value="BCAA_transport"/>
</dbReference>
<dbReference type="RefSeq" id="WP_189051834.1">
    <property type="nucleotide sequence ID" value="NZ_BMJQ01000022.1"/>
</dbReference>
<evidence type="ECO:0000256" key="2">
    <source>
        <dbReference type="ARBA" id="ARBA00022729"/>
    </source>
</evidence>
<dbReference type="SUPFAM" id="SSF53822">
    <property type="entry name" value="Periplasmic binding protein-like I"/>
    <property type="match status" value="1"/>
</dbReference>
<keyword evidence="3" id="KW-0029">Amino-acid transport</keyword>
<comment type="similarity">
    <text evidence="1">Belongs to the leucine-binding protein family.</text>
</comment>
<name>A0A8J3E585_9PROT</name>
<dbReference type="AlphaFoldDB" id="A0A8J3E585"/>
<protein>
    <submittedName>
        <fullName evidence="6">ABC transporter substrate-binding protein</fullName>
    </submittedName>
</protein>
<evidence type="ECO:0000313" key="6">
    <source>
        <dbReference type="EMBL" id="GGF45185.1"/>
    </source>
</evidence>
<evidence type="ECO:0000256" key="3">
    <source>
        <dbReference type="ARBA" id="ARBA00022970"/>
    </source>
</evidence>
<sequence>MRTLIAAIGILLATATGAAAADPICIALIEEPAAPGASAADHGDAGFRLGLDYATSGTNKVRGRPVALSVVEEPGTAYRDGADIAVAFGPSETVLAMLPAASAAQRLLLVAEARASVVAGSNHYVVSTAASADQLARAEALALARPELNLFVAAEDTRDGADTVAALKQALGRHADTGFFVGARLVPPSTADVGSLLSTDFEGLHDLHGGRTLLAIWQDAASPIPSIAAAGPDRFGIRLAYLGPLAPNAPLPAVGFDGITSYFHSFPHNRVNDWLVAAWRRRFHAYPDGSAAEGMTAALALVAALKAAPSTETEALIGALEGLRFATPKGAMVIRKEDHQALQVLYQFRNEPAPRGAPMLEHQFSIAELSAAEPK</sequence>
<proteinExistence type="inferred from homology"/>
<dbReference type="Proteomes" id="UP000646365">
    <property type="component" value="Unassembled WGS sequence"/>
</dbReference>
<reference evidence="6" key="2">
    <citation type="submission" date="2020-09" db="EMBL/GenBank/DDBJ databases">
        <authorList>
            <person name="Sun Q."/>
            <person name="Zhou Y."/>
        </authorList>
    </citation>
    <scope>NUCLEOTIDE SEQUENCE</scope>
    <source>
        <strain evidence="6">CGMCC 1.15725</strain>
    </source>
</reference>
<dbReference type="Pfam" id="PF13458">
    <property type="entry name" value="Peripla_BP_6"/>
    <property type="match status" value="1"/>
</dbReference>
<dbReference type="EMBL" id="BMJQ01000022">
    <property type="protein sequence ID" value="GGF45185.1"/>
    <property type="molecule type" value="Genomic_DNA"/>
</dbReference>
<feature type="domain" description="Leucine-binding protein" evidence="5">
    <location>
        <begin position="24"/>
        <end position="349"/>
    </location>
</feature>
<dbReference type="PANTHER" id="PTHR30483">
    <property type="entry name" value="LEUCINE-SPECIFIC-BINDING PROTEIN"/>
    <property type="match status" value="1"/>
</dbReference>
<evidence type="ECO:0000259" key="5">
    <source>
        <dbReference type="Pfam" id="PF13458"/>
    </source>
</evidence>
<comment type="caution">
    <text evidence="6">The sequence shown here is derived from an EMBL/GenBank/DDBJ whole genome shotgun (WGS) entry which is preliminary data.</text>
</comment>
<keyword evidence="7" id="KW-1185">Reference proteome</keyword>
<dbReference type="GO" id="GO:0006865">
    <property type="term" value="P:amino acid transport"/>
    <property type="evidence" value="ECO:0007669"/>
    <property type="project" value="UniProtKB-KW"/>
</dbReference>
<accession>A0A8J3E585</accession>